<dbReference type="Proteomes" id="UP000469421">
    <property type="component" value="Unassembled WGS sequence"/>
</dbReference>
<evidence type="ECO:0000259" key="3">
    <source>
        <dbReference type="PROSITE" id="PS50405"/>
    </source>
</evidence>
<sequence length="197" mass="21923">MRIYGDSQSGNCYKVKLVCHLLEREYEWVEVDILAGETRSPDFLSRNANGKIPLLDLGDDGYLAESNAIINYLAAGSALYPADALTQARIQQWQFFEQYSHEPFIAVARFINKYLGLPPGRADEYAAKQEGGHKALQVMERQLHGADYLVGDVITTADLALYAYTHVAHEGGFDLTTYPGIQAWLGRVASQPGFTEM</sequence>
<dbReference type="InterPro" id="IPR004045">
    <property type="entry name" value="Glutathione_S-Trfase_N"/>
</dbReference>
<dbReference type="InterPro" id="IPR036282">
    <property type="entry name" value="Glutathione-S-Trfase_C_sf"/>
</dbReference>
<feature type="domain" description="GST C-terminal" evidence="3">
    <location>
        <begin position="83"/>
        <end position="197"/>
    </location>
</feature>
<dbReference type="CDD" id="cd03056">
    <property type="entry name" value="GST_N_4"/>
    <property type="match status" value="1"/>
</dbReference>
<dbReference type="PANTHER" id="PTHR44051:SF2">
    <property type="entry name" value="HYPOTHETICAL GLUTATHIONE S-TRANSFERASE LIKE PROTEIN"/>
    <property type="match status" value="1"/>
</dbReference>
<evidence type="ECO:0000256" key="1">
    <source>
        <dbReference type="RuleBase" id="RU003494"/>
    </source>
</evidence>
<dbReference type="InterPro" id="IPR010987">
    <property type="entry name" value="Glutathione-S-Trfase_C-like"/>
</dbReference>
<dbReference type="Pfam" id="PF00043">
    <property type="entry name" value="GST_C"/>
    <property type="match status" value="1"/>
</dbReference>
<dbReference type="InterPro" id="IPR040079">
    <property type="entry name" value="Glutathione_S-Trfase"/>
</dbReference>
<protein>
    <submittedName>
        <fullName evidence="4">Glutathione S-transferase family protein</fullName>
    </submittedName>
</protein>
<keyword evidence="4" id="KW-0808">Transferase</keyword>
<dbReference type="SUPFAM" id="SSF47616">
    <property type="entry name" value="GST C-terminal domain-like"/>
    <property type="match status" value="1"/>
</dbReference>
<dbReference type="AlphaFoldDB" id="A0A6N7LW63"/>
<dbReference type="GO" id="GO:0016740">
    <property type="term" value="F:transferase activity"/>
    <property type="evidence" value="ECO:0007669"/>
    <property type="project" value="UniProtKB-KW"/>
</dbReference>
<comment type="caution">
    <text evidence="4">The sequence shown here is derived from an EMBL/GenBank/DDBJ whole genome shotgun (WGS) entry which is preliminary data.</text>
</comment>
<name>A0A6N7LW63_9GAMM</name>
<comment type="similarity">
    <text evidence="1">Belongs to the GST superfamily.</text>
</comment>
<dbReference type="Gene3D" id="3.40.30.10">
    <property type="entry name" value="Glutaredoxin"/>
    <property type="match status" value="1"/>
</dbReference>
<accession>A0A6N7LW63</accession>
<dbReference type="SUPFAM" id="SSF52833">
    <property type="entry name" value="Thioredoxin-like"/>
    <property type="match status" value="1"/>
</dbReference>
<evidence type="ECO:0000259" key="2">
    <source>
        <dbReference type="PROSITE" id="PS50404"/>
    </source>
</evidence>
<dbReference type="InterPro" id="IPR004046">
    <property type="entry name" value="GST_C"/>
</dbReference>
<evidence type="ECO:0000313" key="5">
    <source>
        <dbReference type="Proteomes" id="UP000469421"/>
    </source>
</evidence>
<feature type="domain" description="GST N-terminal" evidence="2">
    <location>
        <begin position="1"/>
        <end position="81"/>
    </location>
</feature>
<organism evidence="4 5">
    <name type="scientific">Alcanivorax sediminis</name>
    <dbReference type="NCBI Taxonomy" id="2663008"/>
    <lineage>
        <taxon>Bacteria</taxon>
        <taxon>Pseudomonadati</taxon>
        <taxon>Pseudomonadota</taxon>
        <taxon>Gammaproteobacteria</taxon>
        <taxon>Oceanospirillales</taxon>
        <taxon>Alcanivoracaceae</taxon>
        <taxon>Alcanivorax</taxon>
    </lineage>
</organism>
<dbReference type="Gene3D" id="1.20.1050.10">
    <property type="match status" value="1"/>
</dbReference>
<dbReference type="PROSITE" id="PS50404">
    <property type="entry name" value="GST_NTER"/>
    <property type="match status" value="1"/>
</dbReference>
<dbReference type="RefSeq" id="WP_153502239.1">
    <property type="nucleotide sequence ID" value="NZ_WIRE01000002.1"/>
</dbReference>
<dbReference type="EMBL" id="WIRE01000002">
    <property type="protein sequence ID" value="MQX54677.1"/>
    <property type="molecule type" value="Genomic_DNA"/>
</dbReference>
<gene>
    <name evidence="4" type="ORF">GFN93_15610</name>
</gene>
<evidence type="ECO:0000313" key="4">
    <source>
        <dbReference type="EMBL" id="MQX54677.1"/>
    </source>
</evidence>
<dbReference type="PANTHER" id="PTHR44051">
    <property type="entry name" value="GLUTATHIONE S-TRANSFERASE-RELATED"/>
    <property type="match status" value="1"/>
</dbReference>
<dbReference type="PROSITE" id="PS50405">
    <property type="entry name" value="GST_CTER"/>
    <property type="match status" value="1"/>
</dbReference>
<dbReference type="InterPro" id="IPR036249">
    <property type="entry name" value="Thioredoxin-like_sf"/>
</dbReference>
<dbReference type="Pfam" id="PF02798">
    <property type="entry name" value="GST_N"/>
    <property type="match status" value="1"/>
</dbReference>
<keyword evidence="5" id="KW-1185">Reference proteome</keyword>
<dbReference type="SFLD" id="SFLDS00019">
    <property type="entry name" value="Glutathione_Transferase_(cytos"/>
    <property type="match status" value="1"/>
</dbReference>
<proteinExistence type="inferred from homology"/>
<reference evidence="4 5" key="1">
    <citation type="submission" date="2019-10" db="EMBL/GenBank/DDBJ databases">
        <title>Alcanivorax sp.PA15-N-34 draft genome sequence.</title>
        <authorList>
            <person name="Liao X."/>
            <person name="Shao Z."/>
        </authorList>
    </citation>
    <scope>NUCLEOTIDE SEQUENCE [LARGE SCALE GENOMIC DNA]</scope>
    <source>
        <strain evidence="4 5">PA15-N-34</strain>
    </source>
</reference>
<dbReference type="SFLD" id="SFLDG01151">
    <property type="entry name" value="Main.2:_Nu-like"/>
    <property type="match status" value="1"/>
</dbReference>
<dbReference type="SFLD" id="SFLDG00358">
    <property type="entry name" value="Main_(cytGST)"/>
    <property type="match status" value="1"/>
</dbReference>